<reference evidence="2 3" key="1">
    <citation type="submission" date="2024-02" db="EMBL/GenBank/DDBJ databases">
        <title>First report Erwinia aphidicola in onion in Chile.</title>
        <authorList>
            <person name="Valenzuela M."/>
            <person name="Pena M."/>
            <person name="Dutta B."/>
        </authorList>
    </citation>
    <scope>NUCLEOTIDE SEQUENCE [LARGE SCALE GENOMIC DNA]</scope>
    <source>
        <strain evidence="2 3">QCJ3A</strain>
    </source>
</reference>
<organism evidence="2 3">
    <name type="scientific">Erwinia aphidicola</name>
    <dbReference type="NCBI Taxonomy" id="68334"/>
    <lineage>
        <taxon>Bacteria</taxon>
        <taxon>Pseudomonadati</taxon>
        <taxon>Pseudomonadota</taxon>
        <taxon>Gammaproteobacteria</taxon>
        <taxon>Enterobacterales</taxon>
        <taxon>Erwiniaceae</taxon>
        <taxon>Erwinia</taxon>
    </lineage>
</organism>
<dbReference type="InterPro" id="IPR017508">
    <property type="entry name" value="HipA_N1"/>
</dbReference>
<evidence type="ECO:0000313" key="2">
    <source>
        <dbReference type="EMBL" id="MEI2681433.1"/>
    </source>
</evidence>
<proteinExistence type="predicted"/>
<gene>
    <name evidence="2" type="ORF">V8N49_07105</name>
</gene>
<sequence length="104" mass="11802">MRRRLTVWLYDEAVGVLSQEDNGYLFAYRPDYFGPALSLSLPVSKGRFPSTTLHPFFVSLAPEGWLKMRYSQLQKIDEQDLLGLLLHNGENLIGAVRISAEETS</sequence>
<comment type="caution">
    <text evidence="2">The sequence shown here is derived from an EMBL/GenBank/DDBJ whole genome shotgun (WGS) entry which is preliminary data.</text>
</comment>
<protein>
    <submittedName>
        <fullName evidence="2">HipA N-terminal domain-containing protein</fullName>
    </submittedName>
</protein>
<dbReference type="NCBIfam" id="TIGR03071">
    <property type="entry name" value="couple_hipA"/>
    <property type="match status" value="1"/>
</dbReference>
<keyword evidence="3" id="KW-1185">Reference proteome</keyword>
<evidence type="ECO:0000313" key="3">
    <source>
        <dbReference type="Proteomes" id="UP001306592"/>
    </source>
</evidence>
<dbReference type="Pfam" id="PF13657">
    <property type="entry name" value="Couple_hipA"/>
    <property type="match status" value="1"/>
</dbReference>
<name>A0ABU8DD64_ERWAP</name>
<dbReference type="EMBL" id="JBANEI010000003">
    <property type="protein sequence ID" value="MEI2681433.1"/>
    <property type="molecule type" value="Genomic_DNA"/>
</dbReference>
<dbReference type="Proteomes" id="UP001306592">
    <property type="component" value="Unassembled WGS sequence"/>
</dbReference>
<feature type="domain" description="HipA N-terminal subdomain 1" evidence="1">
    <location>
        <begin position="5"/>
        <end position="98"/>
    </location>
</feature>
<dbReference type="RefSeq" id="WP_048917788.1">
    <property type="nucleotide sequence ID" value="NZ_CAKKMT010000007.1"/>
</dbReference>
<evidence type="ECO:0000259" key="1">
    <source>
        <dbReference type="Pfam" id="PF13657"/>
    </source>
</evidence>
<accession>A0ABU8DD64</accession>